<dbReference type="NCBIfam" id="TIGR02833">
    <property type="entry name" value="spore_III_AB"/>
    <property type="match status" value="1"/>
</dbReference>
<reference evidence="1 2" key="1">
    <citation type="submission" date="2024-11" db="EMBL/GenBank/DDBJ databases">
        <authorList>
            <person name="Heng Y.C."/>
            <person name="Lim A.C.H."/>
            <person name="Lee J.K.Y."/>
            <person name="Kittelmann S."/>
        </authorList>
    </citation>
    <scope>NUCLEOTIDE SEQUENCE [LARGE SCALE GENOMIC DNA]</scope>
    <source>
        <strain evidence="1 2">WILCCON 0269</strain>
    </source>
</reference>
<name>A0ABW8SLT2_9CLOT</name>
<dbReference type="EMBL" id="JBJHZX010000023">
    <property type="protein sequence ID" value="MFL0196889.1"/>
    <property type="molecule type" value="Genomic_DNA"/>
</dbReference>
<dbReference type="Pfam" id="PF09548">
    <property type="entry name" value="Spore_III_AB"/>
    <property type="match status" value="1"/>
</dbReference>
<protein>
    <submittedName>
        <fullName evidence="1">Stage III sporulation protein SpoIIIAB</fullName>
    </submittedName>
</protein>
<gene>
    <name evidence="1" type="primary">spoIIIAB</name>
    <name evidence="1" type="ORF">ACJDU8_15165</name>
</gene>
<keyword evidence="2" id="KW-1185">Reference proteome</keyword>
<dbReference type="Proteomes" id="UP001623660">
    <property type="component" value="Unassembled WGS sequence"/>
</dbReference>
<accession>A0ABW8SLT2</accession>
<evidence type="ECO:0000313" key="1">
    <source>
        <dbReference type="EMBL" id="MFL0196889.1"/>
    </source>
</evidence>
<proteinExistence type="predicted"/>
<sequence length="172" mass="19392">MVKFLGCIMILCASTGIGIIYGESFKKRVKQLKEIQRCMYQLQNEIIYTHTPLPEAIFNTACKSVSPIADIFKDISAMLEKNCVDSVYEAFNKTLKDRENVLNLKKEDIATLLDLSRTLGESDIEGQKKMFSLTLENIKDQIETSQVLMSKNLKMCRSLGFSLGAIIVIVLI</sequence>
<dbReference type="RefSeq" id="WP_406792995.1">
    <property type="nucleotide sequence ID" value="NZ_JBJHZX010000023.1"/>
</dbReference>
<evidence type="ECO:0000313" key="2">
    <source>
        <dbReference type="Proteomes" id="UP001623660"/>
    </source>
</evidence>
<dbReference type="PIRSF" id="PIRSF021435">
    <property type="entry name" value="SpoIIIAB"/>
    <property type="match status" value="1"/>
</dbReference>
<dbReference type="InterPro" id="IPR014198">
    <property type="entry name" value="Spore_III_AB"/>
</dbReference>
<comment type="caution">
    <text evidence="1">The sequence shown here is derived from an EMBL/GenBank/DDBJ whole genome shotgun (WGS) entry which is preliminary data.</text>
</comment>
<organism evidence="1 2">
    <name type="scientific">Candidatus Clostridium eludens</name>
    <dbReference type="NCBI Taxonomy" id="3381663"/>
    <lineage>
        <taxon>Bacteria</taxon>
        <taxon>Bacillati</taxon>
        <taxon>Bacillota</taxon>
        <taxon>Clostridia</taxon>
        <taxon>Eubacteriales</taxon>
        <taxon>Clostridiaceae</taxon>
        <taxon>Clostridium</taxon>
    </lineage>
</organism>